<evidence type="ECO:0000313" key="1">
    <source>
        <dbReference type="EMBL" id="MPM22447.1"/>
    </source>
</evidence>
<organism evidence="1">
    <name type="scientific">bioreactor metagenome</name>
    <dbReference type="NCBI Taxonomy" id="1076179"/>
    <lineage>
        <taxon>unclassified sequences</taxon>
        <taxon>metagenomes</taxon>
        <taxon>ecological metagenomes</taxon>
    </lineage>
</organism>
<dbReference type="AlphaFoldDB" id="A0A644Y2S0"/>
<proteinExistence type="predicted"/>
<dbReference type="EMBL" id="VSSQ01003812">
    <property type="protein sequence ID" value="MPM22447.1"/>
    <property type="molecule type" value="Genomic_DNA"/>
</dbReference>
<accession>A0A644Y2S0</accession>
<comment type="caution">
    <text evidence="1">The sequence shown here is derived from an EMBL/GenBank/DDBJ whole genome shotgun (WGS) entry which is preliminary data.</text>
</comment>
<name>A0A644Y2S0_9ZZZZ</name>
<gene>
    <name evidence="1" type="ORF">SDC9_68902</name>
</gene>
<reference evidence="1" key="1">
    <citation type="submission" date="2019-08" db="EMBL/GenBank/DDBJ databases">
        <authorList>
            <person name="Kucharzyk K."/>
            <person name="Murdoch R.W."/>
            <person name="Higgins S."/>
            <person name="Loffler F."/>
        </authorList>
    </citation>
    <scope>NUCLEOTIDE SEQUENCE</scope>
</reference>
<sequence>MTADHLRITLTEQTERVDLDRSPLMCKLRAIMES</sequence>
<protein>
    <submittedName>
        <fullName evidence="1">Uncharacterized protein</fullName>
    </submittedName>
</protein>